<name>A0A9D4YWI0_CHLVU</name>
<keyword evidence="5" id="KW-1185">Reference proteome</keyword>
<feature type="coiled-coil region" evidence="3">
    <location>
        <begin position="85"/>
        <end position="173"/>
    </location>
</feature>
<evidence type="ECO:0000256" key="2">
    <source>
        <dbReference type="ARBA" id="ARBA00023242"/>
    </source>
</evidence>
<dbReference type="AlphaFoldDB" id="A0A9D4YWI0"/>
<dbReference type="Proteomes" id="UP001055712">
    <property type="component" value="Unassembled WGS sequence"/>
</dbReference>
<accession>A0A9D4YWI0</accession>
<comment type="subcellular location">
    <subcellularLocation>
        <location evidence="1">Nucleus</location>
    </subcellularLocation>
</comment>
<protein>
    <submittedName>
        <fullName evidence="4">Uncharacterized protein</fullName>
    </submittedName>
</protein>
<dbReference type="Pfam" id="PF05615">
    <property type="entry name" value="THOC7"/>
    <property type="match status" value="1"/>
</dbReference>
<dbReference type="GO" id="GO:0000445">
    <property type="term" value="C:THO complex part of transcription export complex"/>
    <property type="evidence" value="ECO:0007669"/>
    <property type="project" value="InterPro"/>
</dbReference>
<gene>
    <name evidence="4" type="ORF">D9Q98_004941</name>
</gene>
<reference evidence="4" key="1">
    <citation type="journal article" date="2019" name="Plant J.">
        <title>Chlorella vulgaris genome assembly and annotation reveals the molecular basis for metabolic acclimation to high light conditions.</title>
        <authorList>
            <person name="Cecchin M."/>
            <person name="Marcolungo L."/>
            <person name="Rossato M."/>
            <person name="Girolomoni L."/>
            <person name="Cosentino E."/>
            <person name="Cuine S."/>
            <person name="Li-Beisson Y."/>
            <person name="Delledonne M."/>
            <person name="Ballottari M."/>
        </authorList>
    </citation>
    <scope>NUCLEOTIDE SEQUENCE</scope>
    <source>
        <strain evidence="4">211/11P</strain>
    </source>
</reference>
<keyword evidence="2" id="KW-0539">Nucleus</keyword>
<proteinExistence type="predicted"/>
<organism evidence="4 5">
    <name type="scientific">Chlorella vulgaris</name>
    <name type="common">Green alga</name>
    <dbReference type="NCBI Taxonomy" id="3077"/>
    <lineage>
        <taxon>Eukaryota</taxon>
        <taxon>Viridiplantae</taxon>
        <taxon>Chlorophyta</taxon>
        <taxon>core chlorophytes</taxon>
        <taxon>Trebouxiophyceae</taxon>
        <taxon>Chlorellales</taxon>
        <taxon>Chlorellaceae</taxon>
        <taxon>Chlorella clade</taxon>
        <taxon>Chlorella</taxon>
    </lineage>
</organism>
<evidence type="ECO:0000256" key="1">
    <source>
        <dbReference type="ARBA" id="ARBA00004123"/>
    </source>
</evidence>
<evidence type="ECO:0000313" key="4">
    <source>
        <dbReference type="EMBL" id="KAI3430346.1"/>
    </source>
</evidence>
<dbReference type="InterPro" id="IPR008501">
    <property type="entry name" value="THOC7/Mft1"/>
</dbReference>
<dbReference type="GO" id="GO:0006397">
    <property type="term" value="P:mRNA processing"/>
    <property type="evidence" value="ECO:0007669"/>
    <property type="project" value="InterPro"/>
</dbReference>
<sequence length="225" mass="24819">MAATMDDEVIIRKRYLTQTVSTAANALPPFKKLVKRYMQFCEALETGGGVEDAERLYPELLADLYAIRAHMRKLAAQSCAFQAEQQLYAEKQAQLQASIQQAEQDIEDRKRELAEARVELAHKQEYEAVRKMVMQVPSRATTLAEQQATQREIADLQQQSAALDALLDQRKQQFGGVLDSLAALQRCIEREEPEEGAAALGGEQGGAASAAAAAVLQQQQPMQVG</sequence>
<evidence type="ECO:0000313" key="5">
    <source>
        <dbReference type="Proteomes" id="UP001055712"/>
    </source>
</evidence>
<dbReference type="EMBL" id="SIDB01000007">
    <property type="protein sequence ID" value="KAI3430346.1"/>
    <property type="molecule type" value="Genomic_DNA"/>
</dbReference>
<reference evidence="4" key="2">
    <citation type="submission" date="2020-11" db="EMBL/GenBank/DDBJ databases">
        <authorList>
            <person name="Cecchin M."/>
            <person name="Marcolungo L."/>
            <person name="Rossato M."/>
            <person name="Girolomoni L."/>
            <person name="Cosentino E."/>
            <person name="Cuine S."/>
            <person name="Li-Beisson Y."/>
            <person name="Delledonne M."/>
            <person name="Ballottari M."/>
        </authorList>
    </citation>
    <scope>NUCLEOTIDE SEQUENCE</scope>
    <source>
        <strain evidence="4">211/11P</strain>
        <tissue evidence="4">Whole cell</tissue>
    </source>
</reference>
<evidence type="ECO:0000256" key="3">
    <source>
        <dbReference type="SAM" id="Coils"/>
    </source>
</evidence>
<comment type="caution">
    <text evidence="4">The sequence shown here is derived from an EMBL/GenBank/DDBJ whole genome shotgun (WGS) entry which is preliminary data.</text>
</comment>
<keyword evidence="3" id="KW-0175">Coiled coil</keyword>
<dbReference type="OrthoDB" id="205166at2759"/>